<dbReference type="EMBL" id="CP003200">
    <property type="protein sequence ID" value="AEW61053.1"/>
    <property type="molecule type" value="Genomic_DNA"/>
</dbReference>
<dbReference type="Proteomes" id="UP000007841">
    <property type="component" value="Chromosome"/>
</dbReference>
<dbReference type="InterPro" id="IPR038670">
    <property type="entry name" value="HslJ-like_sf"/>
</dbReference>
<evidence type="ECO:0000313" key="4">
    <source>
        <dbReference type="Proteomes" id="UP000007841"/>
    </source>
</evidence>
<dbReference type="RefSeq" id="WP_004230147.1">
    <property type="nucleotide sequence ID" value="NC_016845.1"/>
</dbReference>
<evidence type="ECO:0000313" key="3">
    <source>
        <dbReference type="EMBL" id="AEW61053.1"/>
    </source>
</evidence>
<dbReference type="AlphaFoldDB" id="A0A0H3GNY1"/>
<sequence>MKMNKFAALLAAGMLLSGCVYNSKVSTGAEQLQHHRFVLTSVNGQAVNASDRPLELSFGEKMAITGKMYVSGNMCNGFSGEGKVSDGELKVKSLAMTRMLCHDAQLNTLDATIDKMLREGAQVDLTENQLTLATADQTLVYKLADLMH</sequence>
<dbReference type="InterPro" id="IPR053147">
    <property type="entry name" value="Hsp_HslJ-like"/>
</dbReference>
<dbReference type="RefSeq" id="YP_005226655.1">
    <property type="nucleotide sequence ID" value="NC_016845.1"/>
</dbReference>
<dbReference type="PANTHER" id="PTHR35535">
    <property type="entry name" value="HEAT SHOCK PROTEIN HSLJ"/>
    <property type="match status" value="1"/>
</dbReference>
<feature type="domain" description="DUF306" evidence="2">
    <location>
        <begin position="30"/>
        <end position="139"/>
    </location>
</feature>
<dbReference type="HOGENOM" id="CLU_075808_1_0_6"/>
<feature type="signal peptide" evidence="1">
    <location>
        <begin position="1"/>
        <end position="22"/>
    </location>
</feature>
<dbReference type="PROSITE" id="PS51257">
    <property type="entry name" value="PROKAR_LIPOPROTEIN"/>
    <property type="match status" value="1"/>
</dbReference>
<keyword evidence="3" id="KW-0346">Stress response</keyword>
<dbReference type="PATRIC" id="fig|1125630.4.peg.2288"/>
<name>A0A0H3GNY1_KLEPH</name>
<keyword evidence="4" id="KW-1185">Reference proteome</keyword>
<dbReference type="Gene3D" id="2.40.128.270">
    <property type="match status" value="1"/>
</dbReference>
<dbReference type="PANTHER" id="PTHR35535:SF1">
    <property type="entry name" value="HEAT SHOCK PROTEIN HSLJ"/>
    <property type="match status" value="1"/>
</dbReference>
<dbReference type="KEGG" id="kpm:KPHS_23550"/>
<dbReference type="GeneID" id="11847373"/>
<organism evidence="3 4">
    <name type="scientific">Klebsiella pneumoniae subsp. pneumoniae (strain HS11286)</name>
    <dbReference type="NCBI Taxonomy" id="1125630"/>
    <lineage>
        <taxon>Bacteria</taxon>
        <taxon>Pseudomonadati</taxon>
        <taxon>Pseudomonadota</taxon>
        <taxon>Gammaproteobacteria</taxon>
        <taxon>Enterobacterales</taxon>
        <taxon>Enterobacteriaceae</taxon>
        <taxon>Klebsiella/Raoultella group</taxon>
        <taxon>Klebsiella</taxon>
        <taxon>Klebsiella pneumoniae complex</taxon>
    </lineage>
</organism>
<evidence type="ECO:0000256" key="1">
    <source>
        <dbReference type="SAM" id="SignalP"/>
    </source>
</evidence>
<accession>A0A0H3GNY1</accession>
<dbReference type="InterPro" id="IPR005184">
    <property type="entry name" value="DUF306_Meta_HslJ"/>
</dbReference>
<dbReference type="Pfam" id="PF03724">
    <property type="entry name" value="META"/>
    <property type="match status" value="1"/>
</dbReference>
<protein>
    <submittedName>
        <fullName evidence="3">Heat shock protein hslJ</fullName>
    </submittedName>
</protein>
<gene>
    <name evidence="3" type="ordered locus">KPHS_23550</name>
</gene>
<keyword evidence="1" id="KW-0732">Signal</keyword>
<dbReference type="STRING" id="1125630.KPHS_23550"/>
<feature type="chain" id="PRO_5002610193" evidence="1">
    <location>
        <begin position="23"/>
        <end position="148"/>
    </location>
</feature>
<proteinExistence type="predicted"/>
<dbReference type="NCBIfam" id="NF007766">
    <property type="entry name" value="PRK10449.1"/>
    <property type="match status" value="1"/>
</dbReference>
<reference evidence="3 4" key="1">
    <citation type="journal article" date="2012" name="J. Bacteriol.">
        <title>Complete genome sequence of Klebsiella pneumoniae subsp. pneumoniae HS11286, a multidrug-resistant strain isolated from human sputum.</title>
        <authorList>
            <person name="Liu P."/>
            <person name="Li P."/>
            <person name="Jiang X."/>
            <person name="Bi D."/>
            <person name="Xie Y."/>
            <person name="Tai C."/>
            <person name="Deng Z."/>
            <person name="Rajakumar K."/>
            <person name="Ou H.Y."/>
        </authorList>
    </citation>
    <scope>NUCLEOTIDE SEQUENCE [LARGE SCALE GENOMIC DNA]</scope>
    <source>
        <strain evidence="3 4">HS11286</strain>
    </source>
</reference>
<evidence type="ECO:0000259" key="2">
    <source>
        <dbReference type="Pfam" id="PF03724"/>
    </source>
</evidence>